<dbReference type="Proteomes" id="UP000886501">
    <property type="component" value="Unassembled WGS sequence"/>
</dbReference>
<reference evidence="1" key="1">
    <citation type="submission" date="2019-10" db="EMBL/GenBank/DDBJ databases">
        <authorList>
            <consortium name="DOE Joint Genome Institute"/>
            <person name="Kuo A."/>
            <person name="Miyauchi S."/>
            <person name="Kiss E."/>
            <person name="Drula E."/>
            <person name="Kohler A."/>
            <person name="Sanchez-Garcia M."/>
            <person name="Andreopoulos B."/>
            <person name="Barry K.W."/>
            <person name="Bonito G."/>
            <person name="Buee M."/>
            <person name="Carver A."/>
            <person name="Chen C."/>
            <person name="Cichocki N."/>
            <person name="Clum A."/>
            <person name="Culley D."/>
            <person name="Crous P.W."/>
            <person name="Fauchery L."/>
            <person name="Girlanda M."/>
            <person name="Hayes R."/>
            <person name="Keri Z."/>
            <person name="Labutti K."/>
            <person name="Lipzen A."/>
            <person name="Lombard V."/>
            <person name="Magnuson J."/>
            <person name="Maillard F."/>
            <person name="Morin E."/>
            <person name="Murat C."/>
            <person name="Nolan M."/>
            <person name="Ohm R."/>
            <person name="Pangilinan J."/>
            <person name="Pereira M."/>
            <person name="Perotto S."/>
            <person name="Peter M."/>
            <person name="Riley R."/>
            <person name="Sitrit Y."/>
            <person name="Stielow B."/>
            <person name="Szollosi G."/>
            <person name="Zifcakova L."/>
            <person name="Stursova M."/>
            <person name="Spatafora J.W."/>
            <person name="Tedersoo L."/>
            <person name="Vaario L.-M."/>
            <person name="Yamada A."/>
            <person name="Yan M."/>
            <person name="Wang P."/>
            <person name="Xu J."/>
            <person name="Bruns T."/>
            <person name="Baldrian P."/>
            <person name="Vilgalys R."/>
            <person name="Henrissat B."/>
            <person name="Grigoriev I.V."/>
            <person name="Hibbett D."/>
            <person name="Nagy L.G."/>
            <person name="Martin F.M."/>
        </authorList>
    </citation>
    <scope>NUCLEOTIDE SEQUENCE</scope>
    <source>
        <strain evidence="1">P2</strain>
    </source>
</reference>
<sequence>MANIRLPTARKLPDDSGQERLCSIVHSRVVLQSLRQSHERWFNALPKFSSKSRSTKNPGVTPPPHSPETLGHCDIYIGPHVFYQTALYKIDYYPPTQQASTYYTTQPPQTTLGSSTSYGATSYGTTPYYQSATQPQESSNPLIAITPELLTRVTTAGTTNPTLANLLRLAASKQATQEELKRLGALIQSLAAVPQEIFPAQPLSQHIPTTSIKPPDLVVEFQERGGTQFLLPRGPSLCERVESPSGDGGHDIMLTTCLRVPKATAPVSSDARASTEETEDVITFRFAKASEEFWSFLLLWVGDSTEKNQKIIERKVINVHPVNRLGTDPG</sequence>
<evidence type="ECO:0000313" key="1">
    <source>
        <dbReference type="EMBL" id="KAF9643853.1"/>
    </source>
</evidence>
<comment type="caution">
    <text evidence="1">The sequence shown here is derived from an EMBL/GenBank/DDBJ whole genome shotgun (WGS) entry which is preliminary data.</text>
</comment>
<proteinExistence type="predicted"/>
<gene>
    <name evidence="1" type="ORF">BDM02DRAFT_1314263</name>
</gene>
<evidence type="ECO:0000313" key="2">
    <source>
        <dbReference type="Proteomes" id="UP000886501"/>
    </source>
</evidence>
<protein>
    <submittedName>
        <fullName evidence="1">Uncharacterized protein</fullName>
    </submittedName>
</protein>
<dbReference type="EMBL" id="MU118181">
    <property type="protein sequence ID" value="KAF9643853.1"/>
    <property type="molecule type" value="Genomic_DNA"/>
</dbReference>
<name>A0ACB6Z3I0_THEGA</name>
<reference evidence="1" key="2">
    <citation type="journal article" date="2020" name="Nat. Commun.">
        <title>Large-scale genome sequencing of mycorrhizal fungi provides insights into the early evolution of symbiotic traits.</title>
        <authorList>
            <person name="Miyauchi S."/>
            <person name="Kiss E."/>
            <person name="Kuo A."/>
            <person name="Drula E."/>
            <person name="Kohler A."/>
            <person name="Sanchez-Garcia M."/>
            <person name="Morin E."/>
            <person name="Andreopoulos B."/>
            <person name="Barry K.W."/>
            <person name="Bonito G."/>
            <person name="Buee M."/>
            <person name="Carver A."/>
            <person name="Chen C."/>
            <person name="Cichocki N."/>
            <person name="Clum A."/>
            <person name="Culley D."/>
            <person name="Crous P.W."/>
            <person name="Fauchery L."/>
            <person name="Girlanda M."/>
            <person name="Hayes R.D."/>
            <person name="Keri Z."/>
            <person name="LaButti K."/>
            <person name="Lipzen A."/>
            <person name="Lombard V."/>
            <person name="Magnuson J."/>
            <person name="Maillard F."/>
            <person name="Murat C."/>
            <person name="Nolan M."/>
            <person name="Ohm R.A."/>
            <person name="Pangilinan J."/>
            <person name="Pereira M.F."/>
            <person name="Perotto S."/>
            <person name="Peter M."/>
            <person name="Pfister S."/>
            <person name="Riley R."/>
            <person name="Sitrit Y."/>
            <person name="Stielow J.B."/>
            <person name="Szollosi G."/>
            <person name="Zifcakova L."/>
            <person name="Stursova M."/>
            <person name="Spatafora J.W."/>
            <person name="Tedersoo L."/>
            <person name="Vaario L.M."/>
            <person name="Yamada A."/>
            <person name="Yan M."/>
            <person name="Wang P."/>
            <person name="Xu J."/>
            <person name="Bruns T."/>
            <person name="Baldrian P."/>
            <person name="Vilgalys R."/>
            <person name="Dunand C."/>
            <person name="Henrissat B."/>
            <person name="Grigoriev I.V."/>
            <person name="Hibbett D."/>
            <person name="Nagy L.G."/>
            <person name="Martin F.M."/>
        </authorList>
    </citation>
    <scope>NUCLEOTIDE SEQUENCE</scope>
    <source>
        <strain evidence="1">P2</strain>
    </source>
</reference>
<accession>A0ACB6Z3I0</accession>
<keyword evidence="2" id="KW-1185">Reference proteome</keyword>
<organism evidence="1 2">
    <name type="scientific">Thelephora ganbajun</name>
    <name type="common">Ganba fungus</name>
    <dbReference type="NCBI Taxonomy" id="370292"/>
    <lineage>
        <taxon>Eukaryota</taxon>
        <taxon>Fungi</taxon>
        <taxon>Dikarya</taxon>
        <taxon>Basidiomycota</taxon>
        <taxon>Agaricomycotina</taxon>
        <taxon>Agaricomycetes</taxon>
        <taxon>Thelephorales</taxon>
        <taxon>Thelephoraceae</taxon>
        <taxon>Thelephora</taxon>
    </lineage>
</organism>